<dbReference type="CDD" id="cd02440">
    <property type="entry name" value="AdoMet_MTases"/>
    <property type="match status" value="1"/>
</dbReference>
<dbReference type="PANTHER" id="PTHR11579">
    <property type="entry name" value="PROTEIN-L-ISOASPARTATE O-METHYLTRANSFERASE"/>
    <property type="match status" value="1"/>
</dbReference>
<dbReference type="GO" id="GO:0032259">
    <property type="term" value="P:methylation"/>
    <property type="evidence" value="ECO:0007669"/>
    <property type="project" value="UniProtKB-KW"/>
</dbReference>
<dbReference type="RefSeq" id="WP_094077675.1">
    <property type="nucleotide sequence ID" value="NZ_NBYO01000002.1"/>
</dbReference>
<dbReference type="InterPro" id="IPR000682">
    <property type="entry name" value="PCMT"/>
</dbReference>
<proteinExistence type="inferred from homology"/>
<name>A0A231UY95_9HYPH</name>
<gene>
    <name evidence="4" type="ORF">B7H23_08665</name>
</gene>
<dbReference type="Pfam" id="PF01135">
    <property type="entry name" value="PCMT"/>
    <property type="match status" value="1"/>
</dbReference>
<dbReference type="Gene3D" id="3.40.50.150">
    <property type="entry name" value="Vaccinia Virus protein VP39"/>
    <property type="match status" value="1"/>
</dbReference>
<evidence type="ECO:0000313" key="5">
    <source>
        <dbReference type="Proteomes" id="UP000215405"/>
    </source>
</evidence>
<evidence type="ECO:0000256" key="1">
    <source>
        <dbReference type="ARBA" id="ARBA00005369"/>
    </source>
</evidence>
<sequence>MSQVFSDLRRKMVDGQLRTTDVTALPVLEAFLSVPREEFVPTRLRDLSYIDEDLEVAPSRYLIEPGPLAKMVQLAEVRPGDVALDLCCATGYSTAILASIASSVIAIESDEELAESATERLSALGHDNVAVLHGNPENGCEDEAPFDVILIGGSVDYVPETLLQQLKPGGRLVTVEGHGNAANAVLYVGGRGVGGGRTAFNCAVKPVPGFRRQPGFVF</sequence>
<keyword evidence="4" id="KW-0489">Methyltransferase</keyword>
<dbReference type="SUPFAM" id="SSF53335">
    <property type="entry name" value="S-adenosyl-L-methionine-dependent methyltransferases"/>
    <property type="match status" value="1"/>
</dbReference>
<dbReference type="Proteomes" id="UP000215405">
    <property type="component" value="Unassembled WGS sequence"/>
</dbReference>
<dbReference type="GO" id="GO:0005737">
    <property type="term" value="C:cytoplasm"/>
    <property type="evidence" value="ECO:0007669"/>
    <property type="project" value="TreeGrafter"/>
</dbReference>
<dbReference type="EMBL" id="NBYO01000002">
    <property type="protein sequence ID" value="OXT00860.1"/>
    <property type="molecule type" value="Genomic_DNA"/>
</dbReference>
<dbReference type="PANTHER" id="PTHR11579:SF18">
    <property type="entry name" value="PROTEIN-L-ISOASPARTATE O-METHYLTRANSFERASE"/>
    <property type="match status" value="1"/>
</dbReference>
<evidence type="ECO:0000313" key="4">
    <source>
        <dbReference type="EMBL" id="OXT00860.1"/>
    </source>
</evidence>
<keyword evidence="4" id="KW-0808">Transferase</keyword>
<organism evidence="4 5">
    <name type="scientific">Notoacmeibacter marinus</name>
    <dbReference type="NCBI Taxonomy" id="1876515"/>
    <lineage>
        <taxon>Bacteria</taxon>
        <taxon>Pseudomonadati</taxon>
        <taxon>Pseudomonadota</taxon>
        <taxon>Alphaproteobacteria</taxon>
        <taxon>Hyphomicrobiales</taxon>
        <taxon>Notoacmeibacteraceae</taxon>
        <taxon>Notoacmeibacter</taxon>
    </lineage>
</organism>
<comment type="caution">
    <text evidence="4">The sequence shown here is derived from an EMBL/GenBank/DDBJ whole genome shotgun (WGS) entry which is preliminary data.</text>
</comment>
<keyword evidence="5" id="KW-1185">Reference proteome</keyword>
<dbReference type="InterPro" id="IPR029063">
    <property type="entry name" value="SAM-dependent_MTases_sf"/>
</dbReference>
<dbReference type="GO" id="GO:0004719">
    <property type="term" value="F:protein-L-isoaspartate (D-aspartate) O-methyltransferase activity"/>
    <property type="evidence" value="ECO:0007669"/>
    <property type="project" value="InterPro"/>
</dbReference>
<comment type="similarity">
    <text evidence="1">Belongs to the methyltransferase superfamily. L-isoaspartyl/D-aspartyl protein methyltransferase family.</text>
</comment>
<evidence type="ECO:0000256" key="3">
    <source>
        <dbReference type="ARBA" id="ARBA00030757"/>
    </source>
</evidence>
<protein>
    <recommendedName>
        <fullName evidence="2">Protein-L-isoaspartate O-methyltransferase</fullName>
    </recommendedName>
    <alternativeName>
        <fullName evidence="3">Protein L-isoaspartyl methyltransferase</fullName>
    </alternativeName>
</protein>
<reference evidence="5" key="1">
    <citation type="journal article" date="2017" name="Int. J. Syst. Evol. Microbiol.">
        <title>Notoacmeibacter marinus gen. nov., sp. nov., isolated from the gut of a limpet and proposal of Notoacmeibacteraceae fam. nov. in the order Rhizobiales of the class Alphaproteobacteria.</title>
        <authorList>
            <person name="Huang Z."/>
            <person name="Guo F."/>
            <person name="Lai Q."/>
        </authorList>
    </citation>
    <scope>NUCLEOTIDE SEQUENCE [LARGE SCALE GENOMIC DNA]</scope>
    <source>
        <strain evidence="5">XMTR2A4</strain>
    </source>
</reference>
<accession>A0A231UY95</accession>
<dbReference type="AlphaFoldDB" id="A0A231UY95"/>
<evidence type="ECO:0000256" key="2">
    <source>
        <dbReference type="ARBA" id="ARBA00013346"/>
    </source>
</evidence>